<proteinExistence type="predicted"/>
<sequence length="61" mass="6818">SVQGEDIGIQIGGCYYEQMSPRVRCNDGAEGRGERKGRDGECIASQASQNHRRTKMCWLID</sequence>
<keyword evidence="2" id="KW-1185">Reference proteome</keyword>
<evidence type="ECO:0000313" key="2">
    <source>
        <dbReference type="Proteomes" id="UP001057452"/>
    </source>
</evidence>
<dbReference type="EMBL" id="CM043803">
    <property type="protein sequence ID" value="KAI4807406.1"/>
    <property type="molecule type" value="Genomic_DNA"/>
</dbReference>
<evidence type="ECO:0000313" key="1">
    <source>
        <dbReference type="EMBL" id="KAI4807406.1"/>
    </source>
</evidence>
<reference evidence="1" key="1">
    <citation type="submission" date="2022-05" db="EMBL/GenBank/DDBJ databases">
        <title>Chromosome-level genome of Chaenocephalus aceratus.</title>
        <authorList>
            <person name="Park H."/>
        </authorList>
    </citation>
    <scope>NUCLEOTIDE SEQUENCE</scope>
    <source>
        <strain evidence="1">KU_202001</strain>
    </source>
</reference>
<protein>
    <submittedName>
        <fullName evidence="1">Uncharacterized protein</fullName>
    </submittedName>
</protein>
<dbReference type="Proteomes" id="UP001057452">
    <property type="component" value="Chromosome 19"/>
</dbReference>
<feature type="non-terminal residue" evidence="1">
    <location>
        <position position="1"/>
    </location>
</feature>
<organism evidence="1 2">
    <name type="scientific">Chaenocephalus aceratus</name>
    <name type="common">Blackfin icefish</name>
    <name type="synonym">Chaenichthys aceratus</name>
    <dbReference type="NCBI Taxonomy" id="36190"/>
    <lineage>
        <taxon>Eukaryota</taxon>
        <taxon>Metazoa</taxon>
        <taxon>Chordata</taxon>
        <taxon>Craniata</taxon>
        <taxon>Vertebrata</taxon>
        <taxon>Euteleostomi</taxon>
        <taxon>Actinopterygii</taxon>
        <taxon>Neopterygii</taxon>
        <taxon>Teleostei</taxon>
        <taxon>Neoteleostei</taxon>
        <taxon>Acanthomorphata</taxon>
        <taxon>Eupercaria</taxon>
        <taxon>Perciformes</taxon>
        <taxon>Notothenioidei</taxon>
        <taxon>Channichthyidae</taxon>
        <taxon>Chaenocephalus</taxon>
    </lineage>
</organism>
<comment type="caution">
    <text evidence="1">The sequence shown here is derived from an EMBL/GenBank/DDBJ whole genome shotgun (WGS) entry which is preliminary data.</text>
</comment>
<accession>A0ACB9W492</accession>
<name>A0ACB9W492_CHAAC</name>
<gene>
    <name evidence="1" type="ORF">KUCAC02_027213</name>
</gene>